<dbReference type="SUPFAM" id="SSF53335">
    <property type="entry name" value="S-adenosyl-L-methionine-dependent methyltransferases"/>
    <property type="match status" value="1"/>
</dbReference>
<keyword evidence="1" id="KW-0479">Metal-binding</keyword>
<keyword evidence="5" id="KW-0411">Iron-sulfur</keyword>
<dbReference type="InterPro" id="IPR030390">
    <property type="entry name" value="MeTrfase_TrmA_AS"/>
</dbReference>
<keyword evidence="2 6" id="KW-0489">Methyltransferase</keyword>
<accession>A0A9D1PQH2</accession>
<dbReference type="EMBL" id="DXHX01000167">
    <property type="protein sequence ID" value="HIV75694.1"/>
    <property type="molecule type" value="Genomic_DNA"/>
</dbReference>
<evidence type="ECO:0000256" key="7">
    <source>
        <dbReference type="PROSITE-ProRule" id="PRU10015"/>
    </source>
</evidence>
<dbReference type="PANTHER" id="PTHR11061:SF30">
    <property type="entry name" value="TRNA (URACIL(54)-C(5))-METHYLTRANSFERASE"/>
    <property type="match status" value="1"/>
</dbReference>
<dbReference type="InterPro" id="IPR012340">
    <property type="entry name" value="NA-bd_OB-fold"/>
</dbReference>
<sequence>MKKQKTKVTCIGLDENGKGIVNIKGKEYFVSNLLPNETAIVEMKRTKYRTFIDVVKIEKASKDRVQAPCIHYGYCGGCQLQHMSQQAQDNFKQKIVVNLLKSFGKVQRIITMEEPYHYRNKVQTTFSFGRKKQIISGVYQKNSHRVIDMEKCLIHDRKADEIIQTIKGFMKSFKLLPFDEDTGRGFLRHVLIKRGFATNQVMVVLVTSSKMFPGKNNFIKALVKAHPEITTIVMNINNRKTSVVLGREEITLYGKGYIEDVLCGKKFQISAKSFYQINPVQTEILYNKAIEMARLKGNETVMDAYCGIGTISLIVSEKVKKVIGVELNKDAVRDAIRNAKNNQIKNTRFYEADASDFMVKLAHEKKKIDVVMMDPPRAGSDQKFLSSLIKLSPQKVVYVSCNPVTMKRDLHYLTKNGYKVEEIQPVDMFPQTSHVECVALLTRE</sequence>
<protein>
    <submittedName>
        <fullName evidence="8">23S rRNA (Uracil(1939)-C(5))-methyltransferase RlmD</fullName>
        <ecNumber evidence="8">2.1.1.190</ecNumber>
    </submittedName>
</protein>
<gene>
    <name evidence="8" type="primary">rlmD</name>
    <name evidence="8" type="ORF">H9895_11525</name>
</gene>
<keyword evidence="3 6" id="KW-0808">Transferase</keyword>
<comment type="caution">
    <text evidence="8">The sequence shown here is derived from an EMBL/GenBank/DDBJ whole genome shotgun (WGS) entry which is preliminary data.</text>
</comment>
<evidence type="ECO:0000256" key="3">
    <source>
        <dbReference type="ARBA" id="ARBA00022679"/>
    </source>
</evidence>
<dbReference type="Pfam" id="PF05958">
    <property type="entry name" value="tRNA_U5-meth_tr"/>
    <property type="match status" value="1"/>
</dbReference>
<feature type="binding site" evidence="6">
    <location>
        <position position="326"/>
    </location>
    <ligand>
        <name>S-adenosyl-L-methionine</name>
        <dbReference type="ChEBI" id="CHEBI:59789"/>
    </ligand>
</feature>
<dbReference type="Gene3D" id="3.40.50.150">
    <property type="entry name" value="Vaccinia Virus protein VP39"/>
    <property type="match status" value="1"/>
</dbReference>
<feature type="binding site" evidence="6">
    <location>
        <position position="374"/>
    </location>
    <ligand>
        <name>S-adenosyl-L-methionine</name>
        <dbReference type="ChEBI" id="CHEBI:59789"/>
    </ligand>
</feature>
<evidence type="ECO:0000256" key="6">
    <source>
        <dbReference type="PROSITE-ProRule" id="PRU01024"/>
    </source>
</evidence>
<evidence type="ECO:0000256" key="5">
    <source>
        <dbReference type="ARBA" id="ARBA00023014"/>
    </source>
</evidence>
<dbReference type="PROSITE" id="PS01231">
    <property type="entry name" value="TRMA_2"/>
    <property type="match status" value="1"/>
</dbReference>
<comment type="similarity">
    <text evidence="6">Belongs to the class I-like SAM-binding methyltransferase superfamily. RNA M5U methyltransferase family.</text>
</comment>
<keyword evidence="1" id="KW-0408">Iron</keyword>
<dbReference type="FunFam" id="2.40.50.1070:FF:000003">
    <property type="entry name" value="23S rRNA (Uracil-5-)-methyltransferase RumA"/>
    <property type="match status" value="1"/>
</dbReference>
<keyword evidence="1" id="KW-0004">4Fe-4S</keyword>
<feature type="binding site" evidence="6">
    <location>
        <position position="276"/>
    </location>
    <ligand>
        <name>S-adenosyl-L-methionine</name>
        <dbReference type="ChEBI" id="CHEBI:59789"/>
    </ligand>
</feature>
<dbReference type="PROSITE" id="PS01230">
    <property type="entry name" value="TRMA_1"/>
    <property type="match status" value="1"/>
</dbReference>
<feature type="active site" description="Nucleophile" evidence="6">
    <location>
        <position position="401"/>
    </location>
</feature>
<dbReference type="CDD" id="cd02440">
    <property type="entry name" value="AdoMet_MTases"/>
    <property type="match status" value="1"/>
</dbReference>
<name>A0A9D1PQH2_9BACI</name>
<dbReference type="InterPro" id="IPR030391">
    <property type="entry name" value="MeTrfase_TrmA_CS"/>
</dbReference>
<reference evidence="8" key="1">
    <citation type="journal article" date="2021" name="PeerJ">
        <title>Extensive microbial diversity within the chicken gut microbiome revealed by metagenomics and culture.</title>
        <authorList>
            <person name="Gilroy R."/>
            <person name="Ravi A."/>
            <person name="Getino M."/>
            <person name="Pursley I."/>
            <person name="Horton D.L."/>
            <person name="Alikhan N.F."/>
            <person name="Baker D."/>
            <person name="Gharbi K."/>
            <person name="Hall N."/>
            <person name="Watson M."/>
            <person name="Adriaenssens E.M."/>
            <person name="Foster-Nyarko E."/>
            <person name="Jarju S."/>
            <person name="Secka A."/>
            <person name="Antonio M."/>
            <person name="Oren A."/>
            <person name="Chaudhuri R.R."/>
            <person name="La Ragione R."/>
            <person name="Hildebrand F."/>
            <person name="Pallen M.J."/>
        </authorList>
    </citation>
    <scope>NUCLEOTIDE SEQUENCE</scope>
    <source>
        <strain evidence="8">CHK169-2315</strain>
    </source>
</reference>
<evidence type="ECO:0000256" key="4">
    <source>
        <dbReference type="ARBA" id="ARBA00022691"/>
    </source>
</evidence>
<dbReference type="GO" id="GO:0070475">
    <property type="term" value="P:rRNA base methylation"/>
    <property type="evidence" value="ECO:0007669"/>
    <property type="project" value="TreeGrafter"/>
</dbReference>
<dbReference type="EC" id="2.1.1.190" evidence="8"/>
<evidence type="ECO:0000256" key="2">
    <source>
        <dbReference type="ARBA" id="ARBA00022603"/>
    </source>
</evidence>
<dbReference type="Proteomes" id="UP000823937">
    <property type="component" value="Unassembled WGS sequence"/>
</dbReference>
<dbReference type="InterPro" id="IPR029063">
    <property type="entry name" value="SAM-dependent_MTases_sf"/>
</dbReference>
<organism evidence="8 9">
    <name type="scientific">Candidatus Pseudogracilibacillus intestinigallinarum</name>
    <dbReference type="NCBI Taxonomy" id="2838742"/>
    <lineage>
        <taxon>Bacteria</taxon>
        <taxon>Bacillati</taxon>
        <taxon>Bacillota</taxon>
        <taxon>Bacilli</taxon>
        <taxon>Bacillales</taxon>
        <taxon>Bacillaceae</taxon>
        <taxon>Pseudogracilibacillus</taxon>
    </lineage>
</organism>
<proteinExistence type="inferred from homology"/>
<dbReference type="GO" id="GO:0070041">
    <property type="term" value="F:rRNA (uridine-C5-)-methyltransferase activity"/>
    <property type="evidence" value="ECO:0007669"/>
    <property type="project" value="TreeGrafter"/>
</dbReference>
<evidence type="ECO:0000256" key="1">
    <source>
        <dbReference type="ARBA" id="ARBA00022485"/>
    </source>
</evidence>
<dbReference type="Gene3D" id="2.40.50.140">
    <property type="entry name" value="Nucleic acid-binding proteins"/>
    <property type="match status" value="1"/>
</dbReference>
<dbReference type="PANTHER" id="PTHR11061">
    <property type="entry name" value="RNA M5U METHYLTRANSFERASE"/>
    <property type="match status" value="1"/>
</dbReference>
<dbReference type="GO" id="GO:0051539">
    <property type="term" value="F:4 iron, 4 sulfur cluster binding"/>
    <property type="evidence" value="ECO:0007669"/>
    <property type="project" value="UniProtKB-KW"/>
</dbReference>
<dbReference type="FunFam" id="3.40.50.150:FF:000009">
    <property type="entry name" value="23S rRNA (Uracil(1939)-C(5))-methyltransferase RlmD"/>
    <property type="match status" value="1"/>
</dbReference>
<dbReference type="InterPro" id="IPR010280">
    <property type="entry name" value="U5_MeTrfase_fam"/>
</dbReference>
<dbReference type="SUPFAM" id="SSF50249">
    <property type="entry name" value="Nucleic acid-binding proteins"/>
    <property type="match status" value="1"/>
</dbReference>
<feature type="active site" evidence="7">
    <location>
        <position position="401"/>
    </location>
</feature>
<dbReference type="AlphaFoldDB" id="A0A9D1PQH2"/>
<evidence type="ECO:0000313" key="8">
    <source>
        <dbReference type="EMBL" id="HIV75694.1"/>
    </source>
</evidence>
<reference evidence="8" key="2">
    <citation type="submission" date="2021-04" db="EMBL/GenBank/DDBJ databases">
        <authorList>
            <person name="Gilroy R."/>
        </authorList>
    </citation>
    <scope>NUCLEOTIDE SEQUENCE</scope>
    <source>
        <strain evidence="8">CHK169-2315</strain>
    </source>
</reference>
<keyword evidence="4 6" id="KW-0949">S-adenosyl-L-methionine</keyword>
<dbReference type="PROSITE" id="PS51687">
    <property type="entry name" value="SAM_MT_RNA_M5U"/>
    <property type="match status" value="1"/>
</dbReference>
<evidence type="ECO:0000313" key="9">
    <source>
        <dbReference type="Proteomes" id="UP000823937"/>
    </source>
</evidence>
<feature type="binding site" evidence="6">
    <location>
        <position position="305"/>
    </location>
    <ligand>
        <name>S-adenosyl-L-methionine</name>
        <dbReference type="ChEBI" id="CHEBI:59789"/>
    </ligand>
</feature>
<dbReference type="Gene3D" id="2.40.50.1070">
    <property type="match status" value="1"/>
</dbReference>
<dbReference type="NCBIfam" id="TIGR00479">
    <property type="entry name" value="rumA"/>
    <property type="match status" value="1"/>
</dbReference>